<name>A0ABT8DUP9_9BURK</name>
<protein>
    <submittedName>
        <fullName evidence="1">Uncharacterized protein</fullName>
    </submittedName>
</protein>
<dbReference type="RefSeq" id="WP_290358357.1">
    <property type="nucleotide sequence ID" value="NZ_JAUHHC010000002.1"/>
</dbReference>
<gene>
    <name evidence="1" type="ORF">QWJ38_07070</name>
</gene>
<sequence>MVEALHGFAVWIQTRRGLAEAQERNFAQALEAYLNRLGLTATGGPLRMEIACLNEGIADSHIIDLLSWLVREPIVLNVRFHPLRGGRTVVGAGQGWLHAQAGDPAVDAALLLYELRRLNASACIRVLGGYCWTSPANDQIGTALNG</sequence>
<proteinExistence type="predicted"/>
<comment type="caution">
    <text evidence="1">The sequence shown here is derived from an EMBL/GenBank/DDBJ whole genome shotgun (WGS) entry which is preliminary data.</text>
</comment>
<organism evidence="1 2">
    <name type="scientific">Roseateles violae</name>
    <dbReference type="NCBI Taxonomy" id="3058042"/>
    <lineage>
        <taxon>Bacteria</taxon>
        <taxon>Pseudomonadati</taxon>
        <taxon>Pseudomonadota</taxon>
        <taxon>Betaproteobacteria</taxon>
        <taxon>Burkholderiales</taxon>
        <taxon>Sphaerotilaceae</taxon>
        <taxon>Roseateles</taxon>
    </lineage>
</organism>
<dbReference type="EMBL" id="JAUHHC010000002">
    <property type="protein sequence ID" value="MDN3920039.1"/>
    <property type="molecule type" value="Genomic_DNA"/>
</dbReference>
<dbReference type="Proteomes" id="UP001228044">
    <property type="component" value="Unassembled WGS sequence"/>
</dbReference>
<evidence type="ECO:0000313" key="1">
    <source>
        <dbReference type="EMBL" id="MDN3920039.1"/>
    </source>
</evidence>
<evidence type="ECO:0000313" key="2">
    <source>
        <dbReference type="Proteomes" id="UP001228044"/>
    </source>
</evidence>
<reference evidence="1 2" key="1">
    <citation type="submission" date="2023-06" db="EMBL/GenBank/DDBJ databases">
        <title>Pelomonas sp. PFR6 16S ribosomal RNA gene Genome sequencing and assembly.</title>
        <authorList>
            <person name="Woo H."/>
        </authorList>
    </citation>
    <scope>NUCLEOTIDE SEQUENCE [LARGE SCALE GENOMIC DNA]</scope>
    <source>
        <strain evidence="1 2">PFR6</strain>
    </source>
</reference>
<accession>A0ABT8DUP9</accession>
<keyword evidence="2" id="KW-1185">Reference proteome</keyword>